<name>A0A0N7LNY8_9RHOB</name>
<feature type="region of interest" description="Disordered" evidence="1">
    <location>
        <begin position="21"/>
        <end position="40"/>
    </location>
</feature>
<evidence type="ECO:0000313" key="3">
    <source>
        <dbReference type="Proteomes" id="UP000050786"/>
    </source>
</evidence>
<reference evidence="3" key="1">
    <citation type="submission" date="2015-09" db="EMBL/GenBank/DDBJ databases">
        <authorList>
            <person name="Rodrigo-Torres L."/>
            <person name="Arahal D.R."/>
        </authorList>
    </citation>
    <scope>NUCLEOTIDE SEQUENCE [LARGE SCALE GENOMIC DNA]</scope>
    <source>
        <strain evidence="3">CECT 4293</strain>
    </source>
</reference>
<sequence length="40" mass="4538">MHSYVLIQLEMSQCGLSEQADNGCKKYEDMPHELPPSDVN</sequence>
<gene>
    <name evidence="2" type="ORF">RUM4293_02635</name>
</gene>
<protein>
    <submittedName>
        <fullName evidence="2">Uncharacterized protein</fullName>
    </submittedName>
</protein>
<keyword evidence="3" id="KW-1185">Reference proteome</keyword>
<dbReference type="Proteomes" id="UP000050786">
    <property type="component" value="Unassembled WGS sequence"/>
</dbReference>
<proteinExistence type="predicted"/>
<evidence type="ECO:0000313" key="2">
    <source>
        <dbReference type="EMBL" id="CUH43740.1"/>
    </source>
</evidence>
<feature type="compositionally biased region" description="Basic and acidic residues" evidence="1">
    <location>
        <begin position="23"/>
        <end position="32"/>
    </location>
</feature>
<dbReference type="AlphaFoldDB" id="A0A0N7LNY8"/>
<organism evidence="2 3">
    <name type="scientific">Ruegeria atlantica</name>
    <dbReference type="NCBI Taxonomy" id="81569"/>
    <lineage>
        <taxon>Bacteria</taxon>
        <taxon>Pseudomonadati</taxon>
        <taxon>Pseudomonadota</taxon>
        <taxon>Alphaproteobacteria</taxon>
        <taxon>Rhodobacterales</taxon>
        <taxon>Roseobacteraceae</taxon>
        <taxon>Ruegeria</taxon>
    </lineage>
</organism>
<accession>A0A0N7LNY8</accession>
<dbReference type="EMBL" id="CYPS01000042">
    <property type="protein sequence ID" value="CUH43740.1"/>
    <property type="molecule type" value="Genomic_DNA"/>
</dbReference>
<evidence type="ECO:0000256" key="1">
    <source>
        <dbReference type="SAM" id="MobiDB-lite"/>
    </source>
</evidence>